<dbReference type="AlphaFoldDB" id="A0A381LC48"/>
<organism evidence="8">
    <name type="scientific">Blumeria graminis f. sp. tritici 96224</name>
    <dbReference type="NCBI Taxonomy" id="1268274"/>
    <lineage>
        <taxon>Eukaryota</taxon>
        <taxon>Fungi</taxon>
        <taxon>Dikarya</taxon>
        <taxon>Ascomycota</taxon>
        <taxon>Pezizomycotina</taxon>
        <taxon>Leotiomycetes</taxon>
        <taxon>Erysiphales</taxon>
        <taxon>Erysiphaceae</taxon>
        <taxon>Blumeria</taxon>
    </lineage>
</organism>
<evidence type="ECO:0000256" key="2">
    <source>
        <dbReference type="ARBA" id="ARBA00007968"/>
    </source>
</evidence>
<evidence type="ECO:0000256" key="6">
    <source>
        <dbReference type="PROSITE-ProRule" id="PRU00221"/>
    </source>
</evidence>
<feature type="repeat" description="WD" evidence="6">
    <location>
        <begin position="404"/>
        <end position="445"/>
    </location>
</feature>
<dbReference type="FunFam" id="2.130.10.10:FF:000715">
    <property type="entry name" value="F-box protein MET30"/>
    <property type="match status" value="1"/>
</dbReference>
<sequence length="624" mass="70941">MKHTPNHYAPISSRPQIPITSMNDPIKNYCYRHQPNSKCRNTADEPSMELLQKDLETLSQSDQKSISLVWSLFSTASAKRRHLMLQGILAQCCFPQLSYLSTTVRELIRIDFITALPTEISVRILCFLDTKSLCKAAQVNKGWKILAEDDVIWHRMCEQHIHRKCTKCGWGLPLLERKKLRTWKRQKELHTTDLRSKTKSPVPQASLNINDSPATIQLSSKACSKRMVDELDSDSSAAETSLSRSKWNQRDDAMKPKFRPWKEVYKDRFQVGSNWKYGRCSTKVFRGHLSGVSCLQFDDNVLATGSRDFTIKIWNLEKAECIRTLRGHRSGVEALQFDNQKLISGSLDKTIRVWNWRTGECINQYLAHESGVIALNFVGNLLASGSMDTTIKVWNFEDKSVFALHGHTDWVNAIKVDEASRTLLSASDDRSIRLWDLDNHQTIQVFDGHVGQVQQVSFLPKEFEFDHIDGSEPENGSIISITSDTQSRSSTLPSTWYDIWPATRPKPPRYILTGALDCTVRLWDVSTGLCLRTFFGHLEGIWALAADTLRVVTGAEDKLLKVWDIRSGRCEKTFSGHVGSITCIGLSDSRMCTGSEDSEVRMYSFKHEESRTISTMPTSIEDFT</sequence>
<name>A0A381LC48_BLUGR</name>
<feature type="repeat" description="WD" evidence="6">
    <location>
        <begin position="325"/>
        <end position="364"/>
    </location>
</feature>
<feature type="domain" description="F-box" evidence="7">
    <location>
        <begin position="110"/>
        <end position="156"/>
    </location>
</feature>
<evidence type="ECO:0000259" key="7">
    <source>
        <dbReference type="PROSITE" id="PS50181"/>
    </source>
</evidence>
<dbReference type="EMBL" id="UIGY01000095">
    <property type="protein sequence ID" value="SUZ10746.1"/>
    <property type="molecule type" value="Genomic_DNA"/>
</dbReference>
<dbReference type="InterPro" id="IPR019775">
    <property type="entry name" value="WD40_repeat_CS"/>
</dbReference>
<dbReference type="Pfam" id="PF12937">
    <property type="entry name" value="F-box-like"/>
    <property type="match status" value="1"/>
</dbReference>
<evidence type="ECO:0000256" key="5">
    <source>
        <dbReference type="ARBA" id="ARBA00022786"/>
    </source>
</evidence>
<feature type="repeat" description="WD" evidence="6">
    <location>
        <begin position="534"/>
        <end position="573"/>
    </location>
</feature>
<dbReference type="Pfam" id="PF00400">
    <property type="entry name" value="WD40"/>
    <property type="match status" value="7"/>
</dbReference>
<dbReference type="PROSITE" id="PS50294">
    <property type="entry name" value="WD_REPEATS_REGION"/>
    <property type="match status" value="4"/>
</dbReference>
<dbReference type="InterPro" id="IPR001810">
    <property type="entry name" value="F-box_dom"/>
</dbReference>
<dbReference type="InterPro" id="IPR036047">
    <property type="entry name" value="F-box-like_dom_sf"/>
</dbReference>
<dbReference type="Gene3D" id="1.20.1280.50">
    <property type="match status" value="1"/>
</dbReference>
<dbReference type="SUPFAM" id="SSF50978">
    <property type="entry name" value="WD40 repeat-like"/>
    <property type="match status" value="1"/>
</dbReference>
<dbReference type="PRINTS" id="PR00320">
    <property type="entry name" value="GPROTEINBRPT"/>
</dbReference>
<dbReference type="FunFam" id="1.20.1280.50:FF:000016">
    <property type="entry name" value="E3 ubiquitin ligase complex SCF subunit sconB"/>
    <property type="match status" value="1"/>
</dbReference>
<comment type="similarity">
    <text evidence="2">Belongs to the WD repeat MET30/SCONB/SCON-2 family.</text>
</comment>
<dbReference type="PANTHER" id="PTHR19872">
    <property type="entry name" value="UBIQUITIN LIGASE SPECIFICITY FACTOR/HREP PROTEIN"/>
    <property type="match status" value="1"/>
</dbReference>
<dbReference type="PROSITE" id="PS50082">
    <property type="entry name" value="WD_REPEATS_2"/>
    <property type="match status" value="6"/>
</dbReference>
<evidence type="ECO:0000256" key="1">
    <source>
        <dbReference type="ARBA" id="ARBA00004906"/>
    </source>
</evidence>
<dbReference type="InterPro" id="IPR020472">
    <property type="entry name" value="WD40_PAC1"/>
</dbReference>
<dbReference type="GO" id="GO:0019005">
    <property type="term" value="C:SCF ubiquitin ligase complex"/>
    <property type="evidence" value="ECO:0007669"/>
    <property type="project" value="UniProtKB-ARBA"/>
</dbReference>
<feature type="repeat" description="WD" evidence="6">
    <location>
        <begin position="285"/>
        <end position="324"/>
    </location>
</feature>
<evidence type="ECO:0000256" key="4">
    <source>
        <dbReference type="ARBA" id="ARBA00022737"/>
    </source>
</evidence>
<evidence type="ECO:0000313" key="8">
    <source>
        <dbReference type="EMBL" id="SUZ10746.1"/>
    </source>
</evidence>
<comment type="pathway">
    <text evidence="1">Protein modification; protein ubiquitination.</text>
</comment>
<dbReference type="PANTHER" id="PTHR19872:SF9">
    <property type="entry name" value="UBIQUITIN-BINDING SDF UBIQUITIN LIGASE COMPLEX SUBUNIT"/>
    <property type="match status" value="1"/>
</dbReference>
<dbReference type="InterPro" id="IPR001680">
    <property type="entry name" value="WD40_rpt"/>
</dbReference>
<proteinExistence type="inferred from homology"/>
<dbReference type="Gene3D" id="2.130.10.10">
    <property type="entry name" value="YVTN repeat-like/Quinoprotein amine dehydrogenase"/>
    <property type="match status" value="2"/>
</dbReference>
<dbReference type="GO" id="GO:1990756">
    <property type="term" value="F:ubiquitin-like ligase-substrate adaptor activity"/>
    <property type="evidence" value="ECO:0007669"/>
    <property type="project" value="UniProtKB-ARBA"/>
</dbReference>
<keyword evidence="5" id="KW-0833">Ubl conjugation pathway</keyword>
<dbReference type="PROSITE" id="PS00678">
    <property type="entry name" value="WD_REPEATS_1"/>
    <property type="match status" value="4"/>
</dbReference>
<dbReference type="SUPFAM" id="SSF81383">
    <property type="entry name" value="F-box domain"/>
    <property type="match status" value="1"/>
</dbReference>
<dbReference type="CDD" id="cd22147">
    <property type="entry name" value="F-box_SpPof1-like"/>
    <property type="match status" value="1"/>
</dbReference>
<protein>
    <submittedName>
        <fullName evidence="8">Bgt-4363</fullName>
    </submittedName>
</protein>
<reference evidence="8" key="1">
    <citation type="submission" date="2018-07" db="EMBL/GenBank/DDBJ databases">
        <authorList>
            <person name="Quirk P.G."/>
            <person name="Krulwich T.A."/>
        </authorList>
    </citation>
    <scope>NUCLEOTIDE SEQUENCE</scope>
    <source>
        <strain evidence="8">96224</strain>
    </source>
</reference>
<dbReference type="InterPro" id="IPR036322">
    <property type="entry name" value="WD40_repeat_dom_sf"/>
</dbReference>
<dbReference type="PROSITE" id="PS50181">
    <property type="entry name" value="FBOX"/>
    <property type="match status" value="1"/>
</dbReference>
<dbReference type="CDD" id="cd00200">
    <property type="entry name" value="WD40"/>
    <property type="match status" value="1"/>
</dbReference>
<feature type="repeat" description="WD" evidence="6">
    <location>
        <begin position="509"/>
        <end position="533"/>
    </location>
</feature>
<dbReference type="SMART" id="SM00256">
    <property type="entry name" value="FBOX"/>
    <property type="match status" value="1"/>
</dbReference>
<gene>
    <name evidence="8" type="ORF">BGT96224V2_LOCUS3921</name>
</gene>
<accession>A0A381LC48</accession>
<dbReference type="SMART" id="SM00320">
    <property type="entry name" value="WD40"/>
    <property type="match status" value="7"/>
</dbReference>
<dbReference type="OrthoDB" id="5580488at2759"/>
<keyword evidence="3 6" id="KW-0853">WD repeat</keyword>
<evidence type="ECO:0000256" key="3">
    <source>
        <dbReference type="ARBA" id="ARBA00022574"/>
    </source>
</evidence>
<dbReference type="InterPro" id="IPR015943">
    <property type="entry name" value="WD40/YVTN_repeat-like_dom_sf"/>
</dbReference>
<feature type="repeat" description="WD" evidence="6">
    <location>
        <begin position="365"/>
        <end position="404"/>
    </location>
</feature>
<dbReference type="InterPro" id="IPR051075">
    <property type="entry name" value="SCF_subunit_WD-repeat"/>
</dbReference>
<keyword evidence="4" id="KW-0677">Repeat</keyword>
<dbReference type="GO" id="GO:0031146">
    <property type="term" value="P:SCF-dependent proteasomal ubiquitin-dependent protein catabolic process"/>
    <property type="evidence" value="ECO:0007669"/>
    <property type="project" value="UniProtKB-ARBA"/>
</dbReference>